<reference evidence="1 2" key="1">
    <citation type="journal article" date="2018" name="Nat. Ecol. Evol.">
        <title>Pezizomycetes genomes reveal the molecular basis of ectomycorrhizal truffle lifestyle.</title>
        <authorList>
            <person name="Murat C."/>
            <person name="Payen T."/>
            <person name="Noel B."/>
            <person name="Kuo A."/>
            <person name="Morin E."/>
            <person name="Chen J."/>
            <person name="Kohler A."/>
            <person name="Krizsan K."/>
            <person name="Balestrini R."/>
            <person name="Da Silva C."/>
            <person name="Montanini B."/>
            <person name="Hainaut M."/>
            <person name="Levati E."/>
            <person name="Barry K.W."/>
            <person name="Belfiori B."/>
            <person name="Cichocki N."/>
            <person name="Clum A."/>
            <person name="Dockter R.B."/>
            <person name="Fauchery L."/>
            <person name="Guy J."/>
            <person name="Iotti M."/>
            <person name="Le Tacon F."/>
            <person name="Lindquist E.A."/>
            <person name="Lipzen A."/>
            <person name="Malagnac F."/>
            <person name="Mello A."/>
            <person name="Molinier V."/>
            <person name="Miyauchi S."/>
            <person name="Poulain J."/>
            <person name="Riccioni C."/>
            <person name="Rubini A."/>
            <person name="Sitrit Y."/>
            <person name="Splivallo R."/>
            <person name="Traeger S."/>
            <person name="Wang M."/>
            <person name="Zifcakova L."/>
            <person name="Wipf D."/>
            <person name="Zambonelli A."/>
            <person name="Paolocci F."/>
            <person name="Nowrousian M."/>
            <person name="Ottonello S."/>
            <person name="Baldrian P."/>
            <person name="Spatafora J.W."/>
            <person name="Henrissat B."/>
            <person name="Nagy L.G."/>
            <person name="Aury J.M."/>
            <person name="Wincker P."/>
            <person name="Grigoriev I.V."/>
            <person name="Bonfante P."/>
            <person name="Martin F.M."/>
        </authorList>
    </citation>
    <scope>NUCLEOTIDE SEQUENCE [LARGE SCALE GENOMIC DNA]</scope>
    <source>
        <strain evidence="1 2">120613-1</strain>
    </source>
</reference>
<keyword evidence="2" id="KW-1185">Reference proteome</keyword>
<dbReference type="STRING" id="1336337.A0A3N4JWR5"/>
<accession>A0A3N4JWR5</accession>
<dbReference type="InterPro" id="IPR039904">
    <property type="entry name" value="TRANK1"/>
</dbReference>
<sequence length="190" mass="22725">MGELEEKRPHQANDSFAENTRKPFLSLVNDNSPLVCTFDYLLRLIENSIREQENQQRYLKINNSKSTRVIDHKRFKLEYWEPMSPKLKRGIPVDLAFLEIMGVIKGSISSATKFEPLSREEYLEKRWRLAPNFASTQERAAVYDIYEWYERKKKKRYDIDQTDRMIKVMKALETFKSSDTKEDRNFEKKN</sequence>
<protein>
    <submittedName>
        <fullName evidence="1">Uncharacterized protein</fullName>
    </submittedName>
</protein>
<dbReference type="PANTHER" id="PTHR21529">
    <property type="entry name" value="MAMMARY TURMOR VIRUS RECEPTOR HOMOLOG 1, 2 MTVR1, 2"/>
    <property type="match status" value="1"/>
</dbReference>
<dbReference type="EMBL" id="ML120372">
    <property type="protein sequence ID" value="RPB01648.1"/>
    <property type="molecule type" value="Genomic_DNA"/>
</dbReference>
<evidence type="ECO:0000313" key="1">
    <source>
        <dbReference type="EMBL" id="RPB01648.1"/>
    </source>
</evidence>
<dbReference type="OrthoDB" id="3156807at2759"/>
<dbReference type="PANTHER" id="PTHR21529:SF4">
    <property type="entry name" value="TPR AND ANKYRIN REPEAT-CONTAINING PROTEIN 1"/>
    <property type="match status" value="1"/>
</dbReference>
<organism evidence="1 2">
    <name type="scientific">Choiromyces venosus 120613-1</name>
    <dbReference type="NCBI Taxonomy" id="1336337"/>
    <lineage>
        <taxon>Eukaryota</taxon>
        <taxon>Fungi</taxon>
        <taxon>Dikarya</taxon>
        <taxon>Ascomycota</taxon>
        <taxon>Pezizomycotina</taxon>
        <taxon>Pezizomycetes</taxon>
        <taxon>Pezizales</taxon>
        <taxon>Tuberaceae</taxon>
        <taxon>Choiromyces</taxon>
    </lineage>
</organism>
<name>A0A3N4JWR5_9PEZI</name>
<dbReference type="Proteomes" id="UP000276215">
    <property type="component" value="Unassembled WGS sequence"/>
</dbReference>
<dbReference type="AlphaFoldDB" id="A0A3N4JWR5"/>
<proteinExistence type="predicted"/>
<evidence type="ECO:0000313" key="2">
    <source>
        <dbReference type="Proteomes" id="UP000276215"/>
    </source>
</evidence>
<gene>
    <name evidence="1" type="ORF">L873DRAFT_644024</name>
</gene>